<evidence type="ECO:0000256" key="3">
    <source>
        <dbReference type="SAM" id="MobiDB-lite"/>
    </source>
</evidence>
<proteinExistence type="predicted"/>
<dbReference type="InterPro" id="IPR036397">
    <property type="entry name" value="RNaseH_sf"/>
</dbReference>
<comment type="caution">
    <text evidence="5">The sequence shown here is derived from an EMBL/GenBank/DDBJ whole genome shotgun (WGS) entry which is preliminary data.</text>
</comment>
<keyword evidence="1" id="KW-0645">Protease</keyword>
<dbReference type="PROSITE" id="PS50158">
    <property type="entry name" value="ZF_CCHC"/>
    <property type="match status" value="1"/>
</dbReference>
<dbReference type="SUPFAM" id="SSF53098">
    <property type="entry name" value="Ribonuclease H-like"/>
    <property type="match status" value="1"/>
</dbReference>
<dbReference type="Gene3D" id="3.30.420.10">
    <property type="entry name" value="Ribonuclease H-like superfamily/Ribonuclease H"/>
    <property type="match status" value="1"/>
</dbReference>
<dbReference type="GO" id="GO:0008270">
    <property type="term" value="F:zinc ion binding"/>
    <property type="evidence" value="ECO:0007669"/>
    <property type="project" value="UniProtKB-KW"/>
</dbReference>
<dbReference type="InterPro" id="IPR012337">
    <property type="entry name" value="RNaseH-like_sf"/>
</dbReference>
<reference evidence="5" key="1">
    <citation type="submission" date="2020-06" db="EMBL/GenBank/DDBJ databases">
        <authorList>
            <person name="Li T."/>
            <person name="Hu X."/>
            <person name="Zhang T."/>
            <person name="Song X."/>
            <person name="Zhang H."/>
            <person name="Dai N."/>
            <person name="Sheng W."/>
            <person name="Hou X."/>
            <person name="Wei L."/>
        </authorList>
    </citation>
    <scope>NUCLEOTIDE SEQUENCE</scope>
    <source>
        <strain evidence="5">KEN1</strain>
        <tissue evidence="5">Leaf</tissue>
    </source>
</reference>
<gene>
    <name evidence="5" type="ORF">Slati_0214400</name>
</gene>
<protein>
    <recommendedName>
        <fullName evidence="4">CCHC-type domain-containing protein</fullName>
    </recommendedName>
</protein>
<dbReference type="PANTHER" id="PTHR42648">
    <property type="entry name" value="TRANSPOSASE, PUTATIVE-RELATED"/>
    <property type="match status" value="1"/>
</dbReference>
<sequence length="506" mass="56920">MAEGSSVQGHGVKMLSLVEKLEDLKIGVNNDTYIDVILQSLPPSYDPFIINFNMNGLEKSINELINMLVQYEVTTKKSPPSVLIGEASTSKAKGKRDGRWKRKKGKAKAKVVVATKDAMSAPVAPVGMGKGRRKMGTQQQSRTNDICAHCREKGHWKRDCPKLPPKQGMFVVEVLQRSRKLSKDDVVLRLGDGKAVAAEAVGTVNLVISDRVRLELKDYYFVPSMIKNIISIPLLDNAGKMTRKPFIAQSTLANGLLDLIHTDVYGLLNTQARGGFFYFITFTDDHSRYSYVYQMRYNFEAFVRFKEFRLEVENQTDRKIKTLRSYRRGEYLSGEFLDYKGKWGYALETEARLLNIGPSKSVAQTPYQIWHGKPASYKYLREWGSPTYVKRLVGDKLDRDLVYAVFLERGFPADTRGDELLLEESSEAPQSNAGTSSVPIASTDNVPILGRSARVPQPLERYGFLGVTSQLDTDPKTYGEAMSDIDLEKWLEAMKSEIDSMSSNQV</sequence>
<dbReference type="Pfam" id="PF14223">
    <property type="entry name" value="Retrotran_gag_2"/>
    <property type="match status" value="1"/>
</dbReference>
<name>A0AAW2YC20_9LAMI</name>
<dbReference type="GO" id="GO:0008233">
    <property type="term" value="F:peptidase activity"/>
    <property type="evidence" value="ECO:0007669"/>
    <property type="project" value="UniProtKB-KW"/>
</dbReference>
<feature type="region of interest" description="Disordered" evidence="3">
    <location>
        <begin position="123"/>
        <end position="142"/>
    </location>
</feature>
<dbReference type="PANTHER" id="PTHR42648:SF27">
    <property type="entry name" value="RNA-DIRECTED DNA POLYMERASE"/>
    <property type="match status" value="1"/>
</dbReference>
<dbReference type="InterPro" id="IPR001878">
    <property type="entry name" value="Znf_CCHC"/>
</dbReference>
<evidence type="ECO:0000256" key="2">
    <source>
        <dbReference type="PROSITE-ProRule" id="PRU00047"/>
    </source>
</evidence>
<dbReference type="SUPFAM" id="SSF57756">
    <property type="entry name" value="Retrovirus zinc finger-like domains"/>
    <property type="match status" value="1"/>
</dbReference>
<dbReference type="SMART" id="SM00343">
    <property type="entry name" value="ZnF_C2HC"/>
    <property type="match status" value="1"/>
</dbReference>
<keyword evidence="2" id="KW-0862">Zinc</keyword>
<dbReference type="InterPro" id="IPR036875">
    <property type="entry name" value="Znf_CCHC_sf"/>
</dbReference>
<accession>A0AAW2YC20</accession>
<evidence type="ECO:0000256" key="1">
    <source>
        <dbReference type="ARBA" id="ARBA00022670"/>
    </source>
</evidence>
<dbReference type="Pfam" id="PF00098">
    <property type="entry name" value="zf-CCHC"/>
    <property type="match status" value="1"/>
</dbReference>
<dbReference type="Pfam" id="PF22936">
    <property type="entry name" value="Pol_BBD"/>
    <property type="match status" value="1"/>
</dbReference>
<evidence type="ECO:0000259" key="4">
    <source>
        <dbReference type="PROSITE" id="PS50158"/>
    </source>
</evidence>
<dbReference type="Gene3D" id="4.10.60.10">
    <property type="entry name" value="Zinc finger, CCHC-type"/>
    <property type="match status" value="1"/>
</dbReference>
<feature type="domain" description="CCHC-type" evidence="4">
    <location>
        <begin position="147"/>
        <end position="162"/>
    </location>
</feature>
<keyword evidence="2" id="KW-0863">Zinc-finger</keyword>
<reference evidence="5" key="2">
    <citation type="journal article" date="2024" name="Plant">
        <title>Genomic evolution and insights into agronomic trait innovations of Sesamum species.</title>
        <authorList>
            <person name="Miao H."/>
            <person name="Wang L."/>
            <person name="Qu L."/>
            <person name="Liu H."/>
            <person name="Sun Y."/>
            <person name="Le M."/>
            <person name="Wang Q."/>
            <person name="Wei S."/>
            <person name="Zheng Y."/>
            <person name="Lin W."/>
            <person name="Duan Y."/>
            <person name="Cao H."/>
            <person name="Xiong S."/>
            <person name="Wang X."/>
            <person name="Wei L."/>
            <person name="Li C."/>
            <person name="Ma Q."/>
            <person name="Ju M."/>
            <person name="Zhao R."/>
            <person name="Li G."/>
            <person name="Mu C."/>
            <person name="Tian Q."/>
            <person name="Mei H."/>
            <person name="Zhang T."/>
            <person name="Gao T."/>
            <person name="Zhang H."/>
        </authorList>
    </citation>
    <scope>NUCLEOTIDE SEQUENCE</scope>
    <source>
        <strain evidence="5">KEN1</strain>
    </source>
</reference>
<dbReference type="EMBL" id="JACGWN010000001">
    <property type="protein sequence ID" value="KAL0463268.1"/>
    <property type="molecule type" value="Genomic_DNA"/>
</dbReference>
<dbReference type="InterPro" id="IPR039537">
    <property type="entry name" value="Retrotran_Ty1/copia-like"/>
</dbReference>
<keyword evidence="2" id="KW-0479">Metal-binding</keyword>
<dbReference type="GO" id="GO:0003676">
    <property type="term" value="F:nucleic acid binding"/>
    <property type="evidence" value="ECO:0007669"/>
    <property type="project" value="InterPro"/>
</dbReference>
<dbReference type="GO" id="GO:0006508">
    <property type="term" value="P:proteolysis"/>
    <property type="evidence" value="ECO:0007669"/>
    <property type="project" value="UniProtKB-KW"/>
</dbReference>
<organism evidence="5">
    <name type="scientific">Sesamum latifolium</name>
    <dbReference type="NCBI Taxonomy" id="2727402"/>
    <lineage>
        <taxon>Eukaryota</taxon>
        <taxon>Viridiplantae</taxon>
        <taxon>Streptophyta</taxon>
        <taxon>Embryophyta</taxon>
        <taxon>Tracheophyta</taxon>
        <taxon>Spermatophyta</taxon>
        <taxon>Magnoliopsida</taxon>
        <taxon>eudicotyledons</taxon>
        <taxon>Gunneridae</taxon>
        <taxon>Pentapetalae</taxon>
        <taxon>asterids</taxon>
        <taxon>lamiids</taxon>
        <taxon>Lamiales</taxon>
        <taxon>Pedaliaceae</taxon>
        <taxon>Sesamum</taxon>
    </lineage>
</organism>
<dbReference type="AlphaFoldDB" id="A0AAW2YC20"/>
<evidence type="ECO:0000313" key="5">
    <source>
        <dbReference type="EMBL" id="KAL0463268.1"/>
    </source>
</evidence>
<keyword evidence="1" id="KW-0378">Hydrolase</keyword>
<dbReference type="InterPro" id="IPR054722">
    <property type="entry name" value="PolX-like_BBD"/>
</dbReference>